<reference evidence="5 6" key="1">
    <citation type="journal article" date="2021" name="G3 (Bethesda)">
        <title>Improved contiguity of the threespine stickleback genome using long-read sequencing.</title>
        <authorList>
            <person name="Nath S."/>
            <person name="Shaw D.E."/>
            <person name="White M.A."/>
        </authorList>
    </citation>
    <scope>NUCLEOTIDE SEQUENCE [LARGE SCALE GENOMIC DNA]</scope>
    <source>
        <strain evidence="5 6">Lake Benthic</strain>
    </source>
</reference>
<dbReference type="GO" id="GO:0005886">
    <property type="term" value="C:plasma membrane"/>
    <property type="evidence" value="ECO:0007669"/>
    <property type="project" value="TreeGrafter"/>
</dbReference>
<evidence type="ECO:0000313" key="5">
    <source>
        <dbReference type="Ensembl" id="ENSGACP00000059743.1"/>
    </source>
</evidence>
<dbReference type="GO" id="GO:0032436">
    <property type="term" value="P:positive regulation of proteasomal ubiquitin-dependent protein catabolic process"/>
    <property type="evidence" value="ECO:0007669"/>
    <property type="project" value="TreeGrafter"/>
</dbReference>
<dbReference type="Pfam" id="PF00778">
    <property type="entry name" value="DIX"/>
    <property type="match status" value="1"/>
</dbReference>
<keyword evidence="6" id="KW-1185">Reference proteome</keyword>
<dbReference type="GO" id="GO:0008013">
    <property type="term" value="F:beta-catenin binding"/>
    <property type="evidence" value="ECO:0007669"/>
    <property type="project" value="TreeGrafter"/>
</dbReference>
<sequence>PLPECLAVDPREREAGQAQATQHSRPKEVQPARLQGSARSDPILLGWRRHRQWGSPPRPPPGPPVHPGPGHAPPAPTKHQWHSLRRPAADWKRSRSHRSKGASSLQKDKSHLAAVVPAGCSALASPGLQADESKEIMVTYFFCGEEIPYRSMMKTHCLTLGHFKEQLSKKGHYRYYFKKASDEFECGAVFEEVWEDATVLPMYEGKVLGKVERMD</sequence>
<name>A0AAQ4RAU2_GASAC</name>
<dbReference type="GO" id="GO:0005634">
    <property type="term" value="C:nucleus"/>
    <property type="evidence" value="ECO:0007669"/>
    <property type="project" value="TreeGrafter"/>
</dbReference>
<dbReference type="InterPro" id="IPR038207">
    <property type="entry name" value="DIX_dom_sf"/>
</dbReference>
<evidence type="ECO:0000313" key="6">
    <source>
        <dbReference type="Proteomes" id="UP000007635"/>
    </source>
</evidence>
<dbReference type="GeneTree" id="ENSGT00940000157338"/>
<dbReference type="InterPro" id="IPR043581">
    <property type="entry name" value="Axin-like"/>
</dbReference>
<dbReference type="GO" id="GO:0090090">
    <property type="term" value="P:negative regulation of canonical Wnt signaling pathway"/>
    <property type="evidence" value="ECO:0007669"/>
    <property type="project" value="InterPro"/>
</dbReference>
<evidence type="ECO:0000259" key="4">
    <source>
        <dbReference type="PROSITE" id="PS50841"/>
    </source>
</evidence>
<dbReference type="FunFam" id="2.40.240.130:FF:000002">
    <property type="entry name" value="Axin 1"/>
    <property type="match status" value="1"/>
</dbReference>
<dbReference type="PANTHER" id="PTHR46102:SF1">
    <property type="entry name" value="AXIN-2"/>
    <property type="match status" value="1"/>
</dbReference>
<dbReference type="GO" id="GO:0048468">
    <property type="term" value="P:cell development"/>
    <property type="evidence" value="ECO:0007669"/>
    <property type="project" value="TreeGrafter"/>
</dbReference>
<reference evidence="5" key="2">
    <citation type="submission" date="2025-08" db="UniProtKB">
        <authorList>
            <consortium name="Ensembl"/>
        </authorList>
    </citation>
    <scope>IDENTIFICATION</scope>
</reference>
<evidence type="ECO:0000256" key="1">
    <source>
        <dbReference type="ARBA" id="ARBA00022687"/>
    </source>
</evidence>
<dbReference type="GO" id="GO:0070602">
    <property type="term" value="P:regulation of centromeric sister chromatid cohesion"/>
    <property type="evidence" value="ECO:0007669"/>
    <property type="project" value="TreeGrafter"/>
</dbReference>
<dbReference type="GO" id="GO:0070411">
    <property type="term" value="F:I-SMAD binding"/>
    <property type="evidence" value="ECO:0007669"/>
    <property type="project" value="TreeGrafter"/>
</dbReference>
<protein>
    <recommendedName>
        <fullName evidence="4">DIX domain-containing protein</fullName>
    </recommendedName>
</protein>
<accession>A0AAQ4RAU2</accession>
<dbReference type="Ensembl" id="ENSGACT00000086475.1">
    <property type="protein sequence ID" value="ENSGACP00000059743.1"/>
    <property type="gene ID" value="ENSGACG00000018497.2"/>
</dbReference>
<dbReference type="GO" id="GO:0016055">
    <property type="term" value="P:Wnt signaling pathway"/>
    <property type="evidence" value="ECO:0007669"/>
    <property type="project" value="UniProtKB-KW"/>
</dbReference>
<dbReference type="Gene3D" id="2.40.240.130">
    <property type="match status" value="1"/>
</dbReference>
<dbReference type="Proteomes" id="UP000007635">
    <property type="component" value="Chromosome IX"/>
</dbReference>
<dbReference type="InterPro" id="IPR029071">
    <property type="entry name" value="Ubiquitin-like_domsf"/>
</dbReference>
<dbReference type="GO" id="GO:0030877">
    <property type="term" value="C:beta-catenin destruction complex"/>
    <property type="evidence" value="ECO:0007669"/>
    <property type="project" value="TreeGrafter"/>
</dbReference>
<dbReference type="InterPro" id="IPR001158">
    <property type="entry name" value="DIX"/>
</dbReference>
<dbReference type="GO" id="GO:0060090">
    <property type="term" value="F:molecular adaptor activity"/>
    <property type="evidence" value="ECO:0007669"/>
    <property type="project" value="TreeGrafter"/>
</dbReference>
<evidence type="ECO:0000256" key="2">
    <source>
        <dbReference type="PROSITE-ProRule" id="PRU00069"/>
    </source>
</evidence>
<organism evidence="5 6">
    <name type="scientific">Gasterosteus aculeatus aculeatus</name>
    <name type="common">three-spined stickleback</name>
    <dbReference type="NCBI Taxonomy" id="481459"/>
    <lineage>
        <taxon>Eukaryota</taxon>
        <taxon>Metazoa</taxon>
        <taxon>Chordata</taxon>
        <taxon>Craniata</taxon>
        <taxon>Vertebrata</taxon>
        <taxon>Euteleostomi</taxon>
        <taxon>Actinopterygii</taxon>
        <taxon>Neopterygii</taxon>
        <taxon>Teleostei</taxon>
        <taxon>Neoteleostei</taxon>
        <taxon>Acanthomorphata</taxon>
        <taxon>Eupercaria</taxon>
        <taxon>Perciformes</taxon>
        <taxon>Cottioidei</taxon>
        <taxon>Gasterosteales</taxon>
        <taxon>Gasterosteidae</taxon>
        <taxon>Gasterosteus</taxon>
    </lineage>
</organism>
<dbReference type="SUPFAM" id="SSF54236">
    <property type="entry name" value="Ubiquitin-like"/>
    <property type="match status" value="1"/>
</dbReference>
<dbReference type="GO" id="GO:0019901">
    <property type="term" value="F:protein kinase binding"/>
    <property type="evidence" value="ECO:0007669"/>
    <property type="project" value="TreeGrafter"/>
</dbReference>
<dbReference type="SMART" id="SM00021">
    <property type="entry name" value="DAX"/>
    <property type="match status" value="1"/>
</dbReference>
<dbReference type="PROSITE" id="PS50841">
    <property type="entry name" value="DIX"/>
    <property type="match status" value="1"/>
</dbReference>
<keyword evidence="1 2" id="KW-0879">Wnt signaling pathway</keyword>
<feature type="compositionally biased region" description="Pro residues" evidence="3">
    <location>
        <begin position="56"/>
        <end position="76"/>
    </location>
</feature>
<feature type="region of interest" description="Disordered" evidence="3">
    <location>
        <begin position="1"/>
        <end position="110"/>
    </location>
</feature>
<evidence type="ECO:0000256" key="3">
    <source>
        <dbReference type="SAM" id="MobiDB-lite"/>
    </source>
</evidence>
<proteinExistence type="predicted"/>
<dbReference type="AlphaFoldDB" id="A0AAQ4RAU2"/>
<feature type="domain" description="DIX" evidence="4">
    <location>
        <begin position="133"/>
        <end position="215"/>
    </location>
</feature>
<reference evidence="5" key="3">
    <citation type="submission" date="2025-09" db="UniProtKB">
        <authorList>
            <consortium name="Ensembl"/>
        </authorList>
    </citation>
    <scope>IDENTIFICATION</scope>
</reference>
<dbReference type="GO" id="GO:0031625">
    <property type="term" value="F:ubiquitin protein ligase binding"/>
    <property type="evidence" value="ECO:0007669"/>
    <property type="project" value="TreeGrafter"/>
</dbReference>
<dbReference type="PANTHER" id="PTHR46102">
    <property type="entry name" value="AXIN"/>
    <property type="match status" value="1"/>
</dbReference>